<evidence type="ECO:0000256" key="2">
    <source>
        <dbReference type="ARBA" id="ARBA00022448"/>
    </source>
</evidence>
<accession>A0AAV1IXJ3</accession>
<evidence type="ECO:0008006" key="6">
    <source>
        <dbReference type="Google" id="ProtNLM"/>
    </source>
</evidence>
<dbReference type="InterPro" id="IPR010326">
    <property type="entry name" value="EXOC3/Sec6"/>
</dbReference>
<name>A0AAV1IXJ3_9NEOP</name>
<dbReference type="Gene3D" id="1.10.357.50">
    <property type="match status" value="1"/>
</dbReference>
<evidence type="ECO:0000256" key="1">
    <source>
        <dbReference type="ARBA" id="ARBA00009447"/>
    </source>
</evidence>
<reference evidence="4 5" key="1">
    <citation type="submission" date="2023-11" db="EMBL/GenBank/DDBJ databases">
        <authorList>
            <person name="Okamura Y."/>
        </authorList>
    </citation>
    <scope>NUCLEOTIDE SEQUENCE [LARGE SCALE GENOMIC DNA]</scope>
</reference>
<proteinExistence type="inferred from homology"/>
<dbReference type="AlphaFoldDB" id="A0AAV1IXJ3"/>
<gene>
    <name evidence="4" type="ORF">LNINA_LOCUS535</name>
</gene>
<evidence type="ECO:0000313" key="4">
    <source>
        <dbReference type="EMBL" id="CAK1540485.1"/>
    </source>
</evidence>
<dbReference type="GO" id="GO:0051601">
    <property type="term" value="P:exocyst localization"/>
    <property type="evidence" value="ECO:0007669"/>
    <property type="project" value="TreeGrafter"/>
</dbReference>
<dbReference type="Gene3D" id="1.10.357.70">
    <property type="entry name" value="Exocyst complex component Sec6, C-terminal domain"/>
    <property type="match status" value="1"/>
</dbReference>
<comment type="similarity">
    <text evidence="1">Belongs to the SEC6 family.</text>
</comment>
<dbReference type="GO" id="GO:0000149">
    <property type="term" value="F:SNARE binding"/>
    <property type="evidence" value="ECO:0007669"/>
    <property type="project" value="TreeGrafter"/>
</dbReference>
<comment type="caution">
    <text evidence="4">The sequence shown here is derived from an EMBL/GenBank/DDBJ whole genome shotgun (WGS) entry which is preliminary data.</text>
</comment>
<dbReference type="PANTHER" id="PTHR21292">
    <property type="entry name" value="EXOCYST COMPLEX COMPONENT SEC6-RELATED"/>
    <property type="match status" value="1"/>
</dbReference>
<dbReference type="InterPro" id="IPR042532">
    <property type="entry name" value="EXOC3/Sec6_C"/>
</dbReference>
<dbReference type="Proteomes" id="UP001497472">
    <property type="component" value="Unassembled WGS sequence"/>
</dbReference>
<evidence type="ECO:0000256" key="3">
    <source>
        <dbReference type="ARBA" id="ARBA00022483"/>
    </source>
</evidence>
<keyword evidence="3" id="KW-0268">Exocytosis</keyword>
<sequence length="288" mass="33628">MYREGVIQFKNALFADRARVPFFTRHMITIVNNSEQMVRLAQQMQTRHWPPGRHDPPAEEKFNKMLATFQNLRDEAARFLLEEAFLDLQKHFDELFTANWLVTTIPVETICVTLDDYFHDYNHLREKNFEYVINEAQCMIYKKYITAMLSKKITFKSVEEAQQAATKIVEEANQIRAFFKKIKSQVVAAEGINVDWPFEVITTLAEVLRCQDIEMLSLDLHGVVDKCPEVSEEQLARLVLLRGDVPRAHVRDMVAHVRATRRPTRPSTNPSLFKDIVFNDRLLSHFTL</sequence>
<dbReference type="GO" id="GO:0000145">
    <property type="term" value="C:exocyst"/>
    <property type="evidence" value="ECO:0007669"/>
    <property type="project" value="InterPro"/>
</dbReference>
<organism evidence="4 5">
    <name type="scientific">Leptosia nina</name>
    <dbReference type="NCBI Taxonomy" id="320188"/>
    <lineage>
        <taxon>Eukaryota</taxon>
        <taxon>Metazoa</taxon>
        <taxon>Ecdysozoa</taxon>
        <taxon>Arthropoda</taxon>
        <taxon>Hexapoda</taxon>
        <taxon>Insecta</taxon>
        <taxon>Pterygota</taxon>
        <taxon>Neoptera</taxon>
        <taxon>Endopterygota</taxon>
        <taxon>Lepidoptera</taxon>
        <taxon>Glossata</taxon>
        <taxon>Ditrysia</taxon>
        <taxon>Papilionoidea</taxon>
        <taxon>Pieridae</taxon>
        <taxon>Pierinae</taxon>
        <taxon>Leptosia</taxon>
    </lineage>
</organism>
<keyword evidence="2" id="KW-0813">Transport</keyword>
<dbReference type="Pfam" id="PF06046">
    <property type="entry name" value="Sec6"/>
    <property type="match status" value="1"/>
</dbReference>
<dbReference type="PANTHER" id="PTHR21292:SF1">
    <property type="entry name" value="EXOCYST COMPLEX COMPONENT 3"/>
    <property type="match status" value="1"/>
</dbReference>
<keyword evidence="5" id="KW-1185">Reference proteome</keyword>
<dbReference type="EMBL" id="CAVLEF010000001">
    <property type="protein sequence ID" value="CAK1540485.1"/>
    <property type="molecule type" value="Genomic_DNA"/>
</dbReference>
<evidence type="ECO:0000313" key="5">
    <source>
        <dbReference type="Proteomes" id="UP001497472"/>
    </source>
</evidence>
<dbReference type="FunFam" id="1.10.357.70:FF:000001">
    <property type="entry name" value="Exocyst complex component 3"/>
    <property type="match status" value="1"/>
</dbReference>
<dbReference type="GO" id="GO:0006887">
    <property type="term" value="P:exocytosis"/>
    <property type="evidence" value="ECO:0007669"/>
    <property type="project" value="UniProtKB-KW"/>
</dbReference>
<protein>
    <recommendedName>
        <fullName evidence="6">Exocyst complex component Sec6</fullName>
    </recommendedName>
</protein>